<organism evidence="3 4">
    <name type="scientific">Pseudoduganella namucuonensis</name>
    <dbReference type="NCBI Taxonomy" id="1035707"/>
    <lineage>
        <taxon>Bacteria</taxon>
        <taxon>Pseudomonadati</taxon>
        <taxon>Pseudomonadota</taxon>
        <taxon>Betaproteobacteria</taxon>
        <taxon>Burkholderiales</taxon>
        <taxon>Oxalobacteraceae</taxon>
        <taxon>Telluria group</taxon>
        <taxon>Pseudoduganella</taxon>
    </lineage>
</organism>
<dbReference type="Proteomes" id="UP000199391">
    <property type="component" value="Unassembled WGS sequence"/>
</dbReference>
<dbReference type="RefSeq" id="WP_093556599.1">
    <property type="nucleotide sequence ID" value="NZ_FPBO01000014.1"/>
</dbReference>
<feature type="transmembrane region" description="Helical" evidence="1">
    <location>
        <begin position="302"/>
        <end position="320"/>
    </location>
</feature>
<protein>
    <submittedName>
        <fullName evidence="3">Uncharacterized membrane protein</fullName>
    </submittedName>
</protein>
<dbReference type="EMBL" id="FPBO01000014">
    <property type="protein sequence ID" value="SFU91442.1"/>
    <property type="molecule type" value="Genomic_DNA"/>
</dbReference>
<dbReference type="PANTHER" id="PTHR40407:SF1">
    <property type="entry name" value="HEPARAN-ALPHA-GLUCOSAMINIDE N-ACETYLTRANSFERASE CATALYTIC DOMAIN-CONTAINING PROTEIN"/>
    <property type="match status" value="1"/>
</dbReference>
<evidence type="ECO:0000259" key="2">
    <source>
        <dbReference type="Pfam" id="PF07786"/>
    </source>
</evidence>
<feature type="transmembrane region" description="Helical" evidence="1">
    <location>
        <begin position="224"/>
        <end position="241"/>
    </location>
</feature>
<feature type="transmembrane region" description="Helical" evidence="1">
    <location>
        <begin position="84"/>
        <end position="105"/>
    </location>
</feature>
<name>A0A1I7K224_9BURK</name>
<keyword evidence="1" id="KW-1133">Transmembrane helix</keyword>
<dbReference type="Pfam" id="PF07786">
    <property type="entry name" value="HGSNAT_cat"/>
    <property type="match status" value="1"/>
</dbReference>
<gene>
    <name evidence="3" type="ORF">SAMN05216552_101487</name>
</gene>
<dbReference type="InterPro" id="IPR012429">
    <property type="entry name" value="HGSNAT_cat"/>
</dbReference>
<keyword evidence="1" id="KW-0472">Membrane</keyword>
<feature type="transmembrane region" description="Helical" evidence="1">
    <location>
        <begin position="372"/>
        <end position="389"/>
    </location>
</feature>
<keyword evidence="4" id="KW-1185">Reference proteome</keyword>
<accession>A0A1I7K224</accession>
<feature type="transmembrane region" description="Helical" evidence="1">
    <location>
        <begin position="117"/>
        <end position="139"/>
    </location>
</feature>
<dbReference type="OrthoDB" id="508112at2"/>
<keyword evidence="1" id="KW-0812">Transmembrane</keyword>
<evidence type="ECO:0000313" key="4">
    <source>
        <dbReference type="Proteomes" id="UP000199391"/>
    </source>
</evidence>
<feature type="transmembrane region" description="Helical" evidence="1">
    <location>
        <begin position="171"/>
        <end position="191"/>
    </location>
</feature>
<dbReference type="PANTHER" id="PTHR40407">
    <property type="entry name" value="MEMBRANE PROTEIN-LIKE PROTEIN"/>
    <property type="match status" value="1"/>
</dbReference>
<feature type="domain" description="Heparan-alpha-glucosaminide N-acetyltransferase catalytic" evidence="2">
    <location>
        <begin position="36"/>
        <end position="244"/>
    </location>
</feature>
<evidence type="ECO:0000256" key="1">
    <source>
        <dbReference type="SAM" id="Phobius"/>
    </source>
</evidence>
<feature type="transmembrane region" description="Helical" evidence="1">
    <location>
        <begin position="145"/>
        <end position="164"/>
    </location>
</feature>
<feature type="transmembrane region" description="Helical" evidence="1">
    <location>
        <begin position="253"/>
        <end position="274"/>
    </location>
</feature>
<dbReference type="AlphaFoldDB" id="A0A1I7K224"/>
<evidence type="ECO:0000313" key="3">
    <source>
        <dbReference type="EMBL" id="SFU91442.1"/>
    </source>
</evidence>
<proteinExistence type="predicted"/>
<reference evidence="4" key="1">
    <citation type="submission" date="2016-10" db="EMBL/GenBank/DDBJ databases">
        <authorList>
            <person name="Varghese N."/>
            <person name="Submissions S."/>
        </authorList>
    </citation>
    <scope>NUCLEOTIDE SEQUENCE [LARGE SCALE GENOMIC DNA]</scope>
    <source>
        <strain evidence="4">CGMCC 1.11014</strain>
    </source>
</reference>
<dbReference type="STRING" id="1035707.SAMN05216552_101487"/>
<sequence length="409" mass="45628">MDNTSILKSNPWPGKKNASAAPAASLDAAGQTIRSRIAVIDFMRGFVMLIMLFDHVRETLYLHMQVTDPMTVAETAPELFFTRMAAHFCAPMFVFLTGLSAWLYAHPAAGPRDATGFLVKRGLLLVALELVVVNFAWAGKFPPPVIYLQVIWVIGLAMIFLALVHKLPLKLLGGVGLAIVFGHNALTWISFAPNETGYSLWTILLHRGFLVADGAVKFKVTYPLLPWIGVILVGYAAGPLYGRAMAPGRRRRLLLALGAGALLLLAVLRGFNIYGEELPWVYGETTVRTVMSFFNFTKYPPSLDFLLMTIGSSLLLMAWLEPKDNWFTRACVTFGGAPMFYYLLHLYVVLAMQHILVAVFGANHGERFGIDVFWPIWVVSLALMPLLYVPCRAFANYKRTSERAWVRYF</sequence>
<feature type="transmembrane region" description="Helical" evidence="1">
    <location>
        <begin position="340"/>
        <end position="360"/>
    </location>
</feature>